<accession>A0ABS7QUP5</accession>
<evidence type="ECO:0000313" key="2">
    <source>
        <dbReference type="Proteomes" id="UP001198565"/>
    </source>
</evidence>
<proteinExistence type="predicted"/>
<dbReference type="Proteomes" id="UP001198565">
    <property type="component" value="Unassembled WGS sequence"/>
</dbReference>
<dbReference type="RefSeq" id="WP_222977962.1">
    <property type="nucleotide sequence ID" value="NZ_JAINVZ010000008.1"/>
</dbReference>
<organism evidence="1 2">
    <name type="scientific">Streptantibioticus parmotrematis</name>
    <dbReference type="NCBI Taxonomy" id="2873249"/>
    <lineage>
        <taxon>Bacteria</taxon>
        <taxon>Bacillati</taxon>
        <taxon>Actinomycetota</taxon>
        <taxon>Actinomycetes</taxon>
        <taxon>Kitasatosporales</taxon>
        <taxon>Streptomycetaceae</taxon>
        <taxon>Streptantibioticus</taxon>
    </lineage>
</organism>
<reference evidence="1 2" key="1">
    <citation type="submission" date="2021-08" db="EMBL/GenBank/DDBJ databases">
        <title>Streptomyces sp. PTM05 isolated from lichen.</title>
        <authorList>
            <person name="Somphong A."/>
            <person name="Phongsopitanun W."/>
            <person name="Tanasupawat S."/>
        </authorList>
    </citation>
    <scope>NUCLEOTIDE SEQUENCE [LARGE SCALE GENOMIC DNA]</scope>
    <source>
        <strain evidence="1 2">Ptm05</strain>
    </source>
</reference>
<sequence length="49" mass="4945">MNRSAAVPLSAPVNQCAGIGLPLHRVKCLSGSAQTPGSKDEALPLCTLA</sequence>
<name>A0ABS7QUP5_9ACTN</name>
<dbReference type="EMBL" id="JAINVZ010000008">
    <property type="protein sequence ID" value="MBY8886095.1"/>
    <property type="molecule type" value="Genomic_DNA"/>
</dbReference>
<comment type="caution">
    <text evidence="1">The sequence shown here is derived from an EMBL/GenBank/DDBJ whole genome shotgun (WGS) entry which is preliminary data.</text>
</comment>
<keyword evidence="2" id="KW-1185">Reference proteome</keyword>
<protein>
    <submittedName>
        <fullName evidence="1">Uncharacterized protein</fullName>
    </submittedName>
</protein>
<gene>
    <name evidence="1" type="ORF">K7472_14680</name>
</gene>
<evidence type="ECO:0000313" key="1">
    <source>
        <dbReference type="EMBL" id="MBY8886095.1"/>
    </source>
</evidence>